<dbReference type="RefSeq" id="WP_123191788.1">
    <property type="nucleotide sequence ID" value="NZ_QICD01000005.1"/>
</dbReference>
<comment type="caution">
    <text evidence="6">The sequence shown here is derived from an EMBL/GenBank/DDBJ whole genome shotgun (WGS) entry which is preliminary data.</text>
</comment>
<evidence type="ECO:0000313" key="7">
    <source>
        <dbReference type="Proteomes" id="UP000278632"/>
    </source>
</evidence>
<evidence type="ECO:0000256" key="4">
    <source>
        <dbReference type="ARBA" id="ARBA00022840"/>
    </source>
</evidence>
<evidence type="ECO:0000256" key="1">
    <source>
        <dbReference type="ARBA" id="ARBA00005417"/>
    </source>
</evidence>
<feature type="domain" description="ABC transporter" evidence="5">
    <location>
        <begin position="5"/>
        <end position="233"/>
    </location>
</feature>
<dbReference type="GO" id="GO:0005524">
    <property type="term" value="F:ATP binding"/>
    <property type="evidence" value="ECO:0007669"/>
    <property type="project" value="UniProtKB-KW"/>
</dbReference>
<dbReference type="Proteomes" id="UP000278632">
    <property type="component" value="Unassembled WGS sequence"/>
</dbReference>
<keyword evidence="7" id="KW-1185">Reference proteome</keyword>
<proteinExistence type="inferred from homology"/>
<dbReference type="GO" id="GO:0016887">
    <property type="term" value="F:ATP hydrolysis activity"/>
    <property type="evidence" value="ECO:0007669"/>
    <property type="project" value="InterPro"/>
</dbReference>
<sequence>MESVIETRGLTKRYGDVRALEDVSVAVRRGEVFGLVGDNGAGKTTLFKLLCGLAFPTEGELRLLGASAPRDLERQRARVGVVIEQPGFYPALSVGQNLECCRIRRGVPGRDAVSRVLDTVGLSYAKGRACRDLSMGMKQRLGLAMALLGEPEVLILDEPTNGLDPSGIVEMRVLLQRLNREKGITVVVSSHHLAELEQMATVYAFLSKGRLLEQVGAEELRARCADCIDIAVSDVPRYAVLLETELHHDRYQVLPDSTVRILDPQHGIETFSALASAHGMGVSKLERRKMSLEQYYLEMKEQGATCC</sequence>
<comment type="similarity">
    <text evidence="1">Belongs to the ABC transporter superfamily.</text>
</comment>
<keyword evidence="3" id="KW-0547">Nucleotide-binding</keyword>
<keyword evidence="4 6" id="KW-0067">ATP-binding</keyword>
<dbReference type="PROSITE" id="PS50893">
    <property type="entry name" value="ABC_TRANSPORTER_2"/>
    <property type="match status" value="1"/>
</dbReference>
<accession>A0A3N0BGH7</accession>
<dbReference type="OrthoDB" id="3177347at2"/>
<keyword evidence="2" id="KW-0813">Transport</keyword>
<reference evidence="7" key="1">
    <citation type="submission" date="2018-05" db="EMBL/GenBank/DDBJ databases">
        <title>Genome Sequencing of selected type strains of the family Eggerthellaceae.</title>
        <authorList>
            <person name="Danylec N."/>
            <person name="Stoll D.A."/>
            <person name="Doetsch A."/>
            <person name="Huch M."/>
        </authorList>
    </citation>
    <scope>NUCLEOTIDE SEQUENCE [LARGE SCALE GENOMIC DNA]</scope>
    <source>
        <strain evidence="7">DSM 16106</strain>
    </source>
</reference>
<dbReference type="Pfam" id="PF00005">
    <property type="entry name" value="ABC_tran"/>
    <property type="match status" value="1"/>
</dbReference>
<evidence type="ECO:0000256" key="3">
    <source>
        <dbReference type="ARBA" id="ARBA00022741"/>
    </source>
</evidence>
<evidence type="ECO:0000259" key="5">
    <source>
        <dbReference type="PROSITE" id="PS50893"/>
    </source>
</evidence>
<dbReference type="SUPFAM" id="SSF52540">
    <property type="entry name" value="P-loop containing nucleoside triphosphate hydrolases"/>
    <property type="match status" value="1"/>
</dbReference>
<dbReference type="AlphaFoldDB" id="A0A3N0BGH7"/>
<name>A0A3N0BGH7_9ACTN</name>
<evidence type="ECO:0000256" key="2">
    <source>
        <dbReference type="ARBA" id="ARBA00022448"/>
    </source>
</evidence>
<organism evidence="6 7">
    <name type="scientific">Paraeggerthella hongkongensis</name>
    <dbReference type="NCBI Taxonomy" id="230658"/>
    <lineage>
        <taxon>Bacteria</taxon>
        <taxon>Bacillati</taxon>
        <taxon>Actinomycetota</taxon>
        <taxon>Coriobacteriia</taxon>
        <taxon>Eggerthellales</taxon>
        <taxon>Eggerthellaceae</taxon>
        <taxon>Paraeggerthella</taxon>
    </lineage>
</organism>
<gene>
    <name evidence="6" type="ORF">DMP08_04035</name>
</gene>
<dbReference type="InterPro" id="IPR003593">
    <property type="entry name" value="AAA+_ATPase"/>
</dbReference>
<dbReference type="EMBL" id="QICD01000005">
    <property type="protein sequence ID" value="RNL46961.1"/>
    <property type="molecule type" value="Genomic_DNA"/>
</dbReference>
<dbReference type="Gene3D" id="3.40.50.300">
    <property type="entry name" value="P-loop containing nucleotide triphosphate hydrolases"/>
    <property type="match status" value="1"/>
</dbReference>
<dbReference type="InterPro" id="IPR003439">
    <property type="entry name" value="ABC_transporter-like_ATP-bd"/>
</dbReference>
<dbReference type="SMART" id="SM00382">
    <property type="entry name" value="AAA"/>
    <property type="match status" value="1"/>
</dbReference>
<dbReference type="InterPro" id="IPR027417">
    <property type="entry name" value="P-loop_NTPase"/>
</dbReference>
<protein>
    <submittedName>
        <fullName evidence="6">Bacitracin ABC transporter ATP-binding protein</fullName>
    </submittedName>
</protein>
<dbReference type="PANTHER" id="PTHR43335">
    <property type="entry name" value="ABC TRANSPORTER, ATP-BINDING PROTEIN"/>
    <property type="match status" value="1"/>
</dbReference>
<evidence type="ECO:0000313" key="6">
    <source>
        <dbReference type="EMBL" id="RNL46961.1"/>
    </source>
</evidence>
<dbReference type="PANTHER" id="PTHR43335:SF8">
    <property type="entry name" value="ABC TRANSPORTER, ATP-BINDING PROTEIN"/>
    <property type="match status" value="1"/>
</dbReference>